<reference evidence="1 2" key="1">
    <citation type="journal article" date="2012" name="J. Bacteriol.">
        <title>Complete genome sequence of strain 1860, a crenarchaeon of the genus pyrobaculum able to grow with various electron acceptors.</title>
        <authorList>
            <person name="Mardanov A.V."/>
            <person name="Gumerov V.M."/>
            <person name="Slobodkina G.B."/>
            <person name="Beletsky A.V."/>
            <person name="Bonch-Osmolovskaya E.A."/>
            <person name="Ravin N.V."/>
            <person name="Skryabin K.G."/>
        </authorList>
    </citation>
    <scope>NUCLEOTIDE SEQUENCE [LARGE SCALE GENOMIC DNA]</scope>
    <source>
        <strain evidence="1 2">1860</strain>
    </source>
</reference>
<dbReference type="RefSeq" id="WP_014287417.1">
    <property type="nucleotide sequence ID" value="NC_016645.1"/>
</dbReference>
<evidence type="ECO:0000313" key="2">
    <source>
        <dbReference type="Proteomes" id="UP000005867"/>
    </source>
</evidence>
<name>G7VEG2_9CREN</name>
<keyword evidence="2" id="KW-1185">Reference proteome</keyword>
<gene>
    <name evidence="1" type="ORF">P186_0118</name>
</gene>
<dbReference type="GeneID" id="11595924"/>
<dbReference type="KEGG" id="pyr:P186_0118"/>
<organism evidence="1 2">
    <name type="scientific">Pyrobaculum ferrireducens</name>
    <dbReference type="NCBI Taxonomy" id="1104324"/>
    <lineage>
        <taxon>Archaea</taxon>
        <taxon>Thermoproteota</taxon>
        <taxon>Thermoprotei</taxon>
        <taxon>Thermoproteales</taxon>
        <taxon>Thermoproteaceae</taxon>
        <taxon>Pyrobaculum</taxon>
    </lineage>
</organism>
<sequence>MRSRYLGILMALAIATVAIYVGVGGAGVREGKVVDELGEVHEVVMAGPYVVIKHGPSAYQIGGDFNKTVKYIEARRASWERWKRLLDKHGNETYKAYVVPCRIYQIEEFPTLAKNLSLTDKIVEIVTYVYYKNGTYTSLGYSVRPEGYSLDAWLKSIREVALISTGRHILFLEWWRSNNGTGTPPPPNITKAVEVGGSVAEVYVGAFVVEAPLRELYALSKKPEILMVDTPLDLIWKYREEGKTVVVKRVTYGEKYLIEKKNLCQGRDK</sequence>
<dbReference type="eggNOG" id="arCOG14236">
    <property type="taxonomic scope" value="Archaea"/>
</dbReference>
<dbReference type="HOGENOM" id="CLU_1032963_0_0_2"/>
<dbReference type="BioCyc" id="PSP1104324:GJSN-118-MONOMER"/>
<evidence type="ECO:0000313" key="1">
    <source>
        <dbReference type="EMBL" id="AET31586.1"/>
    </source>
</evidence>
<dbReference type="Proteomes" id="UP000005867">
    <property type="component" value="Chromosome"/>
</dbReference>
<dbReference type="AlphaFoldDB" id="G7VEG2"/>
<accession>G7VEG2</accession>
<dbReference type="OrthoDB" id="377170at2157"/>
<protein>
    <submittedName>
        <fullName evidence="1">Uncharacterized protein</fullName>
    </submittedName>
</protein>
<proteinExistence type="predicted"/>
<dbReference type="EMBL" id="CP003098">
    <property type="protein sequence ID" value="AET31586.1"/>
    <property type="molecule type" value="Genomic_DNA"/>
</dbReference>